<dbReference type="HOGENOM" id="CLU_1196370_0_0_1"/>
<comment type="subcellular location">
    <subcellularLocation>
        <location evidence="1 4">Nucleus</location>
    </subcellularLocation>
</comment>
<sequence length="232" mass="26161">MPHRCEVNDQIPALQRAFCEEVCAPELLPFRASLVEDIEAVIAFQEQRVGQHSAYASSGDREESDTETAFRRSLVAQLQRMDLERVRYLLASYLRVRLWKLQRHAAYYQQEAEGGSQTSMGRLSMHEQRFLKAYLDNLATCLHEAFLKHIPESLRGLTDTEKHQSGRNTEIRMVTEPDFSETVMAVAGSPGQLAASVSAEQAAADSASMPEIHCVSYSMVRDDILQEQISLL</sequence>
<dbReference type="RefSeq" id="XP_005538627.1">
    <property type="nucleotide sequence ID" value="XM_005538570.1"/>
</dbReference>
<dbReference type="InterPro" id="IPR038749">
    <property type="entry name" value="Sld5_GINS_A"/>
</dbReference>
<dbReference type="InterPro" id="IPR036224">
    <property type="entry name" value="GINS_bundle-like_dom_sf"/>
</dbReference>
<evidence type="ECO:0000313" key="6">
    <source>
        <dbReference type="EMBL" id="BAM82591.1"/>
    </source>
</evidence>
<dbReference type="AlphaFoldDB" id="M1UWI2"/>
<comment type="similarity">
    <text evidence="4">Belongs to the GINS4/SLD5 family.</text>
</comment>
<dbReference type="Gramene" id="CMR406CT">
    <property type="protein sequence ID" value="CMR406CT"/>
    <property type="gene ID" value="CMR406C"/>
</dbReference>
<dbReference type="GeneID" id="16997088"/>
<evidence type="ECO:0000256" key="3">
    <source>
        <dbReference type="ARBA" id="ARBA00023242"/>
    </source>
</evidence>
<gene>
    <name evidence="6" type="ORF">CYME_CMR406C</name>
</gene>
<dbReference type="Proteomes" id="UP000007014">
    <property type="component" value="Chromosome 18"/>
</dbReference>
<reference evidence="6 7" key="2">
    <citation type="journal article" date="2007" name="BMC Biol.">
        <title>A 100%-complete sequence reveals unusually simple genomic features in the hot-spring red alga Cyanidioschyzon merolae.</title>
        <authorList>
            <person name="Nozaki H."/>
            <person name="Takano H."/>
            <person name="Misumi O."/>
            <person name="Terasawa K."/>
            <person name="Matsuzaki M."/>
            <person name="Maruyama S."/>
            <person name="Nishida K."/>
            <person name="Yagisawa F."/>
            <person name="Yoshida Y."/>
            <person name="Fujiwara T."/>
            <person name="Takio S."/>
            <person name="Tamura K."/>
            <person name="Chung S.J."/>
            <person name="Nakamura S."/>
            <person name="Kuroiwa H."/>
            <person name="Tanaka K."/>
            <person name="Sato N."/>
            <person name="Kuroiwa T."/>
        </authorList>
    </citation>
    <scope>NUCLEOTIDE SEQUENCE [LARGE SCALE GENOMIC DNA]</scope>
    <source>
        <strain evidence="6 7">10D</strain>
    </source>
</reference>
<keyword evidence="7" id="KW-1185">Reference proteome</keyword>
<keyword evidence="3 4" id="KW-0539">Nucleus</keyword>
<reference evidence="6 7" key="1">
    <citation type="journal article" date="2004" name="Nature">
        <title>Genome sequence of the ultrasmall unicellular red alga Cyanidioschyzon merolae 10D.</title>
        <authorList>
            <person name="Matsuzaki M."/>
            <person name="Misumi O."/>
            <person name="Shin-i T."/>
            <person name="Maruyama S."/>
            <person name="Takahara M."/>
            <person name="Miyagishima S."/>
            <person name="Mori T."/>
            <person name="Nishida K."/>
            <person name="Yagisawa F."/>
            <person name="Nishida K."/>
            <person name="Yoshida Y."/>
            <person name="Nishimura Y."/>
            <person name="Nakao S."/>
            <person name="Kobayashi T."/>
            <person name="Momoyama Y."/>
            <person name="Higashiyama T."/>
            <person name="Minoda A."/>
            <person name="Sano M."/>
            <person name="Nomoto H."/>
            <person name="Oishi K."/>
            <person name="Hayashi H."/>
            <person name="Ohta F."/>
            <person name="Nishizaka S."/>
            <person name="Haga S."/>
            <person name="Miura S."/>
            <person name="Morishita T."/>
            <person name="Kabeya Y."/>
            <person name="Terasawa K."/>
            <person name="Suzuki Y."/>
            <person name="Ishii Y."/>
            <person name="Asakawa S."/>
            <person name="Takano H."/>
            <person name="Ohta N."/>
            <person name="Kuroiwa H."/>
            <person name="Tanaka K."/>
            <person name="Shimizu N."/>
            <person name="Sugano S."/>
            <person name="Sato N."/>
            <person name="Nozaki H."/>
            <person name="Ogasawara N."/>
            <person name="Kohara Y."/>
            <person name="Kuroiwa T."/>
        </authorList>
    </citation>
    <scope>NUCLEOTIDE SEQUENCE [LARGE SCALE GENOMIC DNA]</scope>
    <source>
        <strain evidence="6 7">10D</strain>
    </source>
</reference>
<dbReference type="STRING" id="280699.M1UWI2"/>
<dbReference type="KEGG" id="cme:CYME_CMR406C"/>
<dbReference type="OrthoDB" id="338231at2759"/>
<accession>M1UWI2</accession>
<dbReference type="eggNOG" id="KOG3176">
    <property type="taxonomic scope" value="Eukaryota"/>
</dbReference>
<dbReference type="GO" id="GO:0006261">
    <property type="term" value="P:DNA-templated DNA replication"/>
    <property type="evidence" value="ECO:0007669"/>
    <property type="project" value="InterPro"/>
</dbReference>
<keyword evidence="2 4" id="KW-0235">DNA replication</keyword>
<evidence type="ECO:0000256" key="4">
    <source>
        <dbReference type="PIRNR" id="PIRNR007764"/>
    </source>
</evidence>
<comment type="function">
    <text evidence="4">The GINS complex plays an essential role in the initiation of DNA replication.</text>
</comment>
<dbReference type="Pfam" id="PF05916">
    <property type="entry name" value="Sld5"/>
    <property type="match status" value="1"/>
</dbReference>
<dbReference type="Gene3D" id="1.20.58.1030">
    <property type="match status" value="1"/>
</dbReference>
<evidence type="ECO:0000259" key="5">
    <source>
        <dbReference type="Pfam" id="PF05916"/>
    </source>
</evidence>
<name>M1UWI2_CYAM1</name>
<dbReference type="GO" id="GO:0000727">
    <property type="term" value="P:double-strand break repair via break-induced replication"/>
    <property type="evidence" value="ECO:0007669"/>
    <property type="project" value="TreeGrafter"/>
</dbReference>
<dbReference type="InterPro" id="IPR021151">
    <property type="entry name" value="GINS_A"/>
</dbReference>
<dbReference type="CDD" id="cd11711">
    <property type="entry name" value="GINS_A_Sld5"/>
    <property type="match status" value="1"/>
</dbReference>
<feature type="domain" description="GINS subunit" evidence="5">
    <location>
        <begin position="80"/>
        <end position="141"/>
    </location>
</feature>
<dbReference type="PANTHER" id="PTHR21206:SF0">
    <property type="entry name" value="DNA REPLICATION COMPLEX GINS PROTEIN SLD5"/>
    <property type="match status" value="1"/>
</dbReference>
<organism evidence="6 7">
    <name type="scientific">Cyanidioschyzon merolae (strain NIES-3377 / 10D)</name>
    <name type="common">Unicellular red alga</name>
    <dbReference type="NCBI Taxonomy" id="280699"/>
    <lineage>
        <taxon>Eukaryota</taxon>
        <taxon>Rhodophyta</taxon>
        <taxon>Bangiophyceae</taxon>
        <taxon>Cyanidiales</taxon>
        <taxon>Cyanidiaceae</taxon>
        <taxon>Cyanidioschyzon</taxon>
    </lineage>
</organism>
<dbReference type="PIRSF" id="PIRSF007764">
    <property type="entry name" value="Sld5"/>
    <property type="match status" value="1"/>
</dbReference>
<evidence type="ECO:0000256" key="1">
    <source>
        <dbReference type="ARBA" id="ARBA00004123"/>
    </source>
</evidence>
<protein>
    <recommendedName>
        <fullName evidence="4">DNA replication complex GINS protein SLD5</fullName>
    </recommendedName>
</protein>
<proteinExistence type="inferred from homology"/>
<evidence type="ECO:0000313" key="7">
    <source>
        <dbReference type="Proteomes" id="UP000007014"/>
    </source>
</evidence>
<dbReference type="GO" id="GO:0000811">
    <property type="term" value="C:GINS complex"/>
    <property type="evidence" value="ECO:0007669"/>
    <property type="project" value="UniProtKB-UniRule"/>
</dbReference>
<dbReference type="PANTHER" id="PTHR21206">
    <property type="entry name" value="SLD5 PROTEIN"/>
    <property type="match status" value="1"/>
</dbReference>
<dbReference type="EMBL" id="AP006500">
    <property type="protein sequence ID" value="BAM82591.1"/>
    <property type="molecule type" value="Genomic_DNA"/>
</dbReference>
<dbReference type="InterPro" id="IPR008591">
    <property type="entry name" value="GINS_Sld5"/>
</dbReference>
<evidence type="ECO:0000256" key="2">
    <source>
        <dbReference type="ARBA" id="ARBA00022705"/>
    </source>
</evidence>
<dbReference type="SUPFAM" id="SSF158573">
    <property type="entry name" value="GINS helical bundle-like"/>
    <property type="match status" value="1"/>
</dbReference>
<dbReference type="OMA" id="ILETAWI"/>